<dbReference type="AlphaFoldDB" id="A0ABD1IG79"/>
<gene>
    <name evidence="1" type="ORF">AAHA92_03166</name>
</gene>
<dbReference type="EMBL" id="JBEAFC010000002">
    <property type="protein sequence ID" value="KAL1567715.1"/>
    <property type="molecule type" value="Genomic_DNA"/>
</dbReference>
<dbReference type="PANTHER" id="PTHR27006">
    <property type="entry name" value="PROMASTIGOTE SURFACE ANTIGEN PROTEIN PSA"/>
    <property type="match status" value="1"/>
</dbReference>
<sequence length="127" mass="14374">MLEIISGKKNTGFYGSECLCLLRYAWDLWKRDCVEELIDPMLELPKSWSSIAMRYIQISLLCVEENPVDRPLISDVVAMLNNDKRAIESPINPTLTVGRALAKATLSQQEVESFSINNMTLSHVDAR</sequence>
<comment type="caution">
    <text evidence="1">The sequence shown here is derived from an EMBL/GenBank/DDBJ whole genome shotgun (WGS) entry which is preliminary data.</text>
</comment>
<reference evidence="1 2" key="1">
    <citation type="submission" date="2024-06" db="EMBL/GenBank/DDBJ databases">
        <title>A chromosome level genome sequence of Diviner's sage (Salvia divinorum).</title>
        <authorList>
            <person name="Ford S.A."/>
            <person name="Ro D.-K."/>
            <person name="Ness R.W."/>
            <person name="Phillips M.A."/>
        </authorList>
    </citation>
    <scope>NUCLEOTIDE SEQUENCE [LARGE SCALE GENOMIC DNA]</scope>
    <source>
        <strain evidence="1">SAF-2024a</strain>
        <tissue evidence="1">Leaf</tissue>
    </source>
</reference>
<dbReference type="Gene3D" id="1.10.510.10">
    <property type="entry name" value="Transferase(Phosphotransferase) domain 1"/>
    <property type="match status" value="1"/>
</dbReference>
<accession>A0ABD1IG79</accession>
<proteinExistence type="predicted"/>
<keyword evidence="2" id="KW-1185">Reference proteome</keyword>
<evidence type="ECO:0000313" key="2">
    <source>
        <dbReference type="Proteomes" id="UP001567538"/>
    </source>
</evidence>
<protein>
    <submittedName>
        <fullName evidence="1">Cysteine-rich receptor-like protein kinase 35</fullName>
    </submittedName>
</protein>
<dbReference type="Proteomes" id="UP001567538">
    <property type="component" value="Unassembled WGS sequence"/>
</dbReference>
<evidence type="ECO:0000313" key="1">
    <source>
        <dbReference type="EMBL" id="KAL1567715.1"/>
    </source>
</evidence>
<organism evidence="1 2">
    <name type="scientific">Salvia divinorum</name>
    <name type="common">Maria pastora</name>
    <name type="synonym">Diviner's sage</name>
    <dbReference type="NCBI Taxonomy" id="28513"/>
    <lineage>
        <taxon>Eukaryota</taxon>
        <taxon>Viridiplantae</taxon>
        <taxon>Streptophyta</taxon>
        <taxon>Embryophyta</taxon>
        <taxon>Tracheophyta</taxon>
        <taxon>Spermatophyta</taxon>
        <taxon>Magnoliopsida</taxon>
        <taxon>eudicotyledons</taxon>
        <taxon>Gunneridae</taxon>
        <taxon>Pentapetalae</taxon>
        <taxon>asterids</taxon>
        <taxon>lamiids</taxon>
        <taxon>Lamiales</taxon>
        <taxon>Lamiaceae</taxon>
        <taxon>Nepetoideae</taxon>
        <taxon>Mentheae</taxon>
        <taxon>Salviinae</taxon>
        <taxon>Salvia</taxon>
        <taxon>Salvia subgen. Calosphace</taxon>
    </lineage>
</organism>
<dbReference type="PANTHER" id="PTHR27006:SF586">
    <property type="entry name" value="CYSTEINE-RICH RECEPTOR-LIKE PROTEIN KINASE 10"/>
    <property type="match status" value="1"/>
</dbReference>
<name>A0ABD1IG79_SALDI</name>